<evidence type="ECO:0000256" key="6">
    <source>
        <dbReference type="ARBA" id="ARBA00023315"/>
    </source>
</evidence>
<feature type="compositionally biased region" description="Polar residues" evidence="7">
    <location>
        <begin position="470"/>
        <end position="484"/>
    </location>
</feature>
<dbReference type="Proteomes" id="UP000009168">
    <property type="component" value="Unassembled WGS sequence"/>
</dbReference>
<keyword evidence="4 8" id="KW-1133">Transmembrane helix</keyword>
<feature type="transmembrane region" description="Helical" evidence="8">
    <location>
        <begin position="63"/>
        <end position="83"/>
    </location>
</feature>
<dbReference type="InParanoid" id="I7LZR7"/>
<dbReference type="GO" id="GO:0030258">
    <property type="term" value="P:lipid modification"/>
    <property type="evidence" value="ECO:0007669"/>
    <property type="project" value="TreeGrafter"/>
</dbReference>
<evidence type="ECO:0000256" key="3">
    <source>
        <dbReference type="ARBA" id="ARBA00022692"/>
    </source>
</evidence>
<dbReference type="PANTHER" id="PTHR13906">
    <property type="entry name" value="PORCUPINE"/>
    <property type="match status" value="1"/>
</dbReference>
<dbReference type="InterPro" id="IPR004299">
    <property type="entry name" value="MBOAT_fam"/>
</dbReference>
<protein>
    <submittedName>
        <fullName evidence="9">Membrane-bound O-acyltransferase family MBOAT protein</fullName>
    </submittedName>
</protein>
<feature type="transmembrane region" description="Helical" evidence="8">
    <location>
        <begin position="406"/>
        <end position="427"/>
    </location>
</feature>
<evidence type="ECO:0000256" key="8">
    <source>
        <dbReference type="SAM" id="Phobius"/>
    </source>
</evidence>
<evidence type="ECO:0000256" key="7">
    <source>
        <dbReference type="SAM" id="MobiDB-lite"/>
    </source>
</evidence>
<dbReference type="PANTHER" id="PTHR13906:SF4">
    <property type="entry name" value="LYSOPHOSPHOLIPID ACYLTRANSFERASE 6"/>
    <property type="match status" value="1"/>
</dbReference>
<evidence type="ECO:0000313" key="10">
    <source>
        <dbReference type="Proteomes" id="UP000009168"/>
    </source>
</evidence>
<dbReference type="EMBL" id="GG662620">
    <property type="protein sequence ID" value="EAR84788.1"/>
    <property type="molecule type" value="Genomic_DNA"/>
</dbReference>
<proteinExistence type="predicted"/>
<dbReference type="eggNOG" id="KOG2704">
    <property type="taxonomic scope" value="Eukaryota"/>
</dbReference>
<evidence type="ECO:0000256" key="4">
    <source>
        <dbReference type="ARBA" id="ARBA00022989"/>
    </source>
</evidence>
<dbReference type="RefSeq" id="XP_001032451.1">
    <property type="nucleotide sequence ID" value="XM_001032451.1"/>
</dbReference>
<dbReference type="HOGENOM" id="CLU_011340_5_1_1"/>
<dbReference type="GO" id="GO:0016746">
    <property type="term" value="F:acyltransferase activity"/>
    <property type="evidence" value="ECO:0007669"/>
    <property type="project" value="UniProtKB-KW"/>
</dbReference>
<evidence type="ECO:0000256" key="5">
    <source>
        <dbReference type="ARBA" id="ARBA00023136"/>
    </source>
</evidence>
<feature type="transmembrane region" description="Helical" evidence="8">
    <location>
        <begin position="439"/>
        <end position="458"/>
    </location>
</feature>
<evidence type="ECO:0000256" key="2">
    <source>
        <dbReference type="ARBA" id="ARBA00022679"/>
    </source>
</evidence>
<accession>I7LZR7</accession>
<comment type="subcellular location">
    <subcellularLocation>
        <location evidence="1">Membrane</location>
        <topology evidence="1">Multi-pass membrane protein</topology>
    </subcellularLocation>
</comment>
<evidence type="ECO:0000313" key="9">
    <source>
        <dbReference type="EMBL" id="EAR84788.1"/>
    </source>
</evidence>
<reference evidence="10" key="1">
    <citation type="journal article" date="2006" name="PLoS Biol.">
        <title>Macronuclear genome sequence of the ciliate Tetrahymena thermophila, a model eukaryote.</title>
        <authorList>
            <person name="Eisen J.A."/>
            <person name="Coyne R.S."/>
            <person name="Wu M."/>
            <person name="Wu D."/>
            <person name="Thiagarajan M."/>
            <person name="Wortman J.R."/>
            <person name="Badger J.H."/>
            <person name="Ren Q."/>
            <person name="Amedeo P."/>
            <person name="Jones K.M."/>
            <person name="Tallon L.J."/>
            <person name="Delcher A.L."/>
            <person name="Salzberg S.L."/>
            <person name="Silva J.C."/>
            <person name="Haas B.J."/>
            <person name="Majoros W.H."/>
            <person name="Farzad M."/>
            <person name="Carlton J.M."/>
            <person name="Smith R.K. Jr."/>
            <person name="Garg J."/>
            <person name="Pearlman R.E."/>
            <person name="Karrer K.M."/>
            <person name="Sun L."/>
            <person name="Manning G."/>
            <person name="Elde N.C."/>
            <person name="Turkewitz A.P."/>
            <person name="Asai D.J."/>
            <person name="Wilkes D.E."/>
            <person name="Wang Y."/>
            <person name="Cai H."/>
            <person name="Collins K."/>
            <person name="Stewart B.A."/>
            <person name="Lee S.R."/>
            <person name="Wilamowska K."/>
            <person name="Weinberg Z."/>
            <person name="Ruzzo W.L."/>
            <person name="Wloga D."/>
            <person name="Gaertig J."/>
            <person name="Frankel J."/>
            <person name="Tsao C.-C."/>
            <person name="Gorovsky M.A."/>
            <person name="Keeling P.J."/>
            <person name="Waller R.F."/>
            <person name="Patron N.J."/>
            <person name="Cherry J.M."/>
            <person name="Stover N.A."/>
            <person name="Krieger C.J."/>
            <person name="del Toro C."/>
            <person name="Ryder H.F."/>
            <person name="Williamson S.C."/>
            <person name="Barbeau R.A."/>
            <person name="Hamilton E.P."/>
            <person name="Orias E."/>
        </authorList>
    </citation>
    <scope>NUCLEOTIDE SEQUENCE [LARGE SCALE GENOMIC DNA]</scope>
    <source>
        <strain evidence="10">SB210</strain>
    </source>
</reference>
<dbReference type="GeneID" id="7844791"/>
<dbReference type="OMA" id="YVVMQAA"/>
<dbReference type="GO" id="GO:0016020">
    <property type="term" value="C:membrane"/>
    <property type="evidence" value="ECO:0007669"/>
    <property type="project" value="UniProtKB-SubCell"/>
</dbReference>
<dbReference type="AlphaFoldDB" id="I7LZR7"/>
<dbReference type="InterPro" id="IPR049941">
    <property type="entry name" value="LPLAT_7/PORCN-like"/>
</dbReference>
<sequence length="484" mass="56045">MVFAALDLVFEQFSKVLNIPADQIRLVSALIMAIPFGIVFSFLRGSFIRHFLSIVLGLFLQYLVYKDQIVFVLLQTLAVYLMLKIFNRKSVAIVVFVQSLIYMSAHHIYRQWASYGSWDMDITTILMMTICKWTGFAWCYQDGGKDESKLSVDQKMRQLKKLPSFLEYFSYIHFFGSAICGPNFDYYEFNLFIHKKEHYSKIPFTLFNSLEWLLKAAAFSGIYICLLPRFPLSYVLSQEYADLTFLEKSLFFNICITLIRIKYYAGWCFSQAGVASSGLSYNGKCKDGKNKWDRVLSCIPSNELSYDIKYKVECWNSSVQFWLKKYVYLRIYPENGKKSVQRANIAQYATNIISAFWHGFYPGYYTAFFQWSLCMTCAKLFYNASINKAHVFNKIRKSVSSPVFNVGRFLLAQVPLNCFGIGFQLLSLENNHTFFKTHSYVYLILVVLVILAFNVTGWGQKSHKKKTEGQPEQETPSGENAKSQ</sequence>
<feature type="region of interest" description="Disordered" evidence="7">
    <location>
        <begin position="462"/>
        <end position="484"/>
    </location>
</feature>
<keyword evidence="6" id="KW-0012">Acyltransferase</keyword>
<keyword evidence="2" id="KW-0808">Transferase</keyword>
<gene>
    <name evidence="9" type="ORF">TTHERM_00599760</name>
</gene>
<feature type="transmembrane region" description="Helical" evidence="8">
    <location>
        <begin position="24"/>
        <end position="43"/>
    </location>
</feature>
<keyword evidence="5 8" id="KW-0472">Membrane</keyword>
<dbReference type="KEGG" id="tet:TTHERM_00599760"/>
<organism evidence="9 10">
    <name type="scientific">Tetrahymena thermophila (strain SB210)</name>
    <dbReference type="NCBI Taxonomy" id="312017"/>
    <lineage>
        <taxon>Eukaryota</taxon>
        <taxon>Sar</taxon>
        <taxon>Alveolata</taxon>
        <taxon>Ciliophora</taxon>
        <taxon>Intramacronucleata</taxon>
        <taxon>Oligohymenophorea</taxon>
        <taxon>Hymenostomatida</taxon>
        <taxon>Tetrahymenina</taxon>
        <taxon>Tetrahymenidae</taxon>
        <taxon>Tetrahymena</taxon>
    </lineage>
</organism>
<dbReference type="OrthoDB" id="286734at2759"/>
<keyword evidence="3 8" id="KW-0812">Transmembrane</keyword>
<dbReference type="Pfam" id="PF03062">
    <property type="entry name" value="MBOAT"/>
    <property type="match status" value="1"/>
</dbReference>
<name>I7LZR7_TETTS</name>
<keyword evidence="10" id="KW-1185">Reference proteome</keyword>
<dbReference type="STRING" id="312017.I7LZR7"/>
<evidence type="ECO:0000256" key="1">
    <source>
        <dbReference type="ARBA" id="ARBA00004141"/>
    </source>
</evidence>